<dbReference type="Proteomes" id="UP000009138">
    <property type="component" value="Unassembled WGS sequence"/>
</dbReference>
<dbReference type="GeneID" id="93615398"/>
<dbReference type="InParanoid" id="I1C5J2"/>
<dbReference type="EMBL" id="CH476737">
    <property type="protein sequence ID" value="EIE83722.1"/>
    <property type="molecule type" value="Genomic_DNA"/>
</dbReference>
<gene>
    <name evidence="2" type="ORF">RO3G_08427</name>
</gene>
<evidence type="ECO:0000313" key="3">
    <source>
        <dbReference type="Proteomes" id="UP000009138"/>
    </source>
</evidence>
<evidence type="ECO:0000256" key="1">
    <source>
        <dbReference type="SAM" id="Phobius"/>
    </source>
</evidence>
<dbReference type="VEuPathDB" id="FungiDB:RO3G_08427"/>
<name>I1C5J2_RHIO9</name>
<accession>I1C5J2</accession>
<evidence type="ECO:0000313" key="2">
    <source>
        <dbReference type="EMBL" id="EIE83722.1"/>
    </source>
</evidence>
<keyword evidence="1" id="KW-0472">Membrane</keyword>
<dbReference type="AlphaFoldDB" id="I1C5J2"/>
<keyword evidence="3" id="KW-1185">Reference proteome</keyword>
<proteinExistence type="predicted"/>
<dbReference type="RefSeq" id="XP_067519118.1">
    <property type="nucleotide sequence ID" value="XM_067663017.1"/>
</dbReference>
<sequence length="122" mass="13983">MGTGYAILGISKEDGRFSPLSHHLPWYESKDEGFYAVWSDILTYCRYCHTEEHAVSDCSKNAHPIFIGMGYLVLIIVFAIHMVTYIHYPPNTFPYRAAPVYDIVTPMLDSLLYTSQVQSLRE</sequence>
<organism evidence="2 3">
    <name type="scientific">Rhizopus delemar (strain RA 99-880 / ATCC MYA-4621 / FGSC 9543 / NRRL 43880)</name>
    <name type="common">Mucormycosis agent</name>
    <name type="synonym">Rhizopus arrhizus var. delemar</name>
    <dbReference type="NCBI Taxonomy" id="246409"/>
    <lineage>
        <taxon>Eukaryota</taxon>
        <taxon>Fungi</taxon>
        <taxon>Fungi incertae sedis</taxon>
        <taxon>Mucoromycota</taxon>
        <taxon>Mucoromycotina</taxon>
        <taxon>Mucoromycetes</taxon>
        <taxon>Mucorales</taxon>
        <taxon>Mucorineae</taxon>
        <taxon>Rhizopodaceae</taxon>
        <taxon>Rhizopus</taxon>
    </lineage>
</organism>
<protein>
    <submittedName>
        <fullName evidence="2">Uncharacterized protein</fullName>
    </submittedName>
</protein>
<reference evidence="2 3" key="1">
    <citation type="journal article" date="2009" name="PLoS Genet.">
        <title>Genomic analysis of the basal lineage fungus Rhizopus oryzae reveals a whole-genome duplication.</title>
        <authorList>
            <person name="Ma L.-J."/>
            <person name="Ibrahim A.S."/>
            <person name="Skory C."/>
            <person name="Grabherr M.G."/>
            <person name="Burger G."/>
            <person name="Butler M."/>
            <person name="Elias M."/>
            <person name="Idnurm A."/>
            <person name="Lang B.F."/>
            <person name="Sone T."/>
            <person name="Abe A."/>
            <person name="Calvo S.E."/>
            <person name="Corrochano L.M."/>
            <person name="Engels R."/>
            <person name="Fu J."/>
            <person name="Hansberg W."/>
            <person name="Kim J.-M."/>
            <person name="Kodira C.D."/>
            <person name="Koehrsen M.J."/>
            <person name="Liu B."/>
            <person name="Miranda-Saavedra D."/>
            <person name="O'Leary S."/>
            <person name="Ortiz-Castellanos L."/>
            <person name="Poulter R."/>
            <person name="Rodriguez-Romero J."/>
            <person name="Ruiz-Herrera J."/>
            <person name="Shen Y.-Q."/>
            <person name="Zeng Q."/>
            <person name="Galagan J."/>
            <person name="Birren B.W."/>
            <person name="Cuomo C.A."/>
            <person name="Wickes B.L."/>
        </authorList>
    </citation>
    <scope>NUCLEOTIDE SEQUENCE [LARGE SCALE GENOMIC DNA]</scope>
    <source>
        <strain evidence="3">RA 99-880 / ATCC MYA-4621 / FGSC 9543 / NRRL 43880</strain>
    </source>
</reference>
<keyword evidence="1" id="KW-1133">Transmembrane helix</keyword>
<feature type="transmembrane region" description="Helical" evidence="1">
    <location>
        <begin position="65"/>
        <end position="86"/>
    </location>
</feature>
<dbReference type="OrthoDB" id="2264205at2759"/>
<keyword evidence="1" id="KW-0812">Transmembrane</keyword>